<dbReference type="InterPro" id="IPR011051">
    <property type="entry name" value="RmlC_Cupin_sf"/>
</dbReference>
<dbReference type="PANTHER" id="PTHR43280">
    <property type="entry name" value="ARAC-FAMILY TRANSCRIPTIONAL REGULATOR"/>
    <property type="match status" value="1"/>
</dbReference>
<dbReference type="SUPFAM" id="SSF51182">
    <property type="entry name" value="RmlC-like cupins"/>
    <property type="match status" value="1"/>
</dbReference>
<dbReference type="SMART" id="SM00342">
    <property type="entry name" value="HTH_ARAC"/>
    <property type="match status" value="1"/>
</dbReference>
<accession>A0A1G6X4Q7</accession>
<evidence type="ECO:0000259" key="4">
    <source>
        <dbReference type="PROSITE" id="PS01124"/>
    </source>
</evidence>
<dbReference type="Gene3D" id="2.60.120.10">
    <property type="entry name" value="Jelly Rolls"/>
    <property type="match status" value="1"/>
</dbReference>
<evidence type="ECO:0000256" key="2">
    <source>
        <dbReference type="ARBA" id="ARBA00023125"/>
    </source>
</evidence>
<dbReference type="InterPro" id="IPR018060">
    <property type="entry name" value="HTH_AraC"/>
</dbReference>
<dbReference type="RefSeq" id="WP_090391841.1">
    <property type="nucleotide sequence ID" value="NZ_FMZO01000012.1"/>
</dbReference>
<dbReference type="PROSITE" id="PS01124">
    <property type="entry name" value="HTH_ARAC_FAMILY_2"/>
    <property type="match status" value="1"/>
</dbReference>
<keyword evidence="6" id="KW-1185">Reference proteome</keyword>
<dbReference type="AlphaFoldDB" id="A0A1G6X4Q7"/>
<evidence type="ECO:0000313" key="6">
    <source>
        <dbReference type="Proteomes" id="UP000198757"/>
    </source>
</evidence>
<dbReference type="InterPro" id="IPR003313">
    <property type="entry name" value="AraC-bd"/>
</dbReference>
<dbReference type="Proteomes" id="UP000198757">
    <property type="component" value="Unassembled WGS sequence"/>
</dbReference>
<reference evidence="6" key="1">
    <citation type="submission" date="2016-10" db="EMBL/GenBank/DDBJ databases">
        <authorList>
            <person name="Varghese N."/>
            <person name="Submissions S."/>
        </authorList>
    </citation>
    <scope>NUCLEOTIDE SEQUENCE [LARGE SCALE GENOMIC DNA]</scope>
    <source>
        <strain evidence="6">DSM 25811 / CCM 8410 / LMG 26954 / E90</strain>
    </source>
</reference>
<dbReference type="SUPFAM" id="SSF46689">
    <property type="entry name" value="Homeodomain-like"/>
    <property type="match status" value="1"/>
</dbReference>
<dbReference type="Pfam" id="PF02311">
    <property type="entry name" value="AraC_binding"/>
    <property type="match status" value="1"/>
</dbReference>
<evidence type="ECO:0000256" key="3">
    <source>
        <dbReference type="ARBA" id="ARBA00023163"/>
    </source>
</evidence>
<sequence length="291" mass="33656">MRPLIQKLPLNESSSFIAQTFRTPEFEVGWHQHIEYELILFTEGSGLSLIGNHVGQFETGDIYFLGSNVPHTFRKRDPDLVTSAVVVQFRRDFWGQDLLQLPEARKIRQLLETSMQGLKLQGQLRNKMQTPIKELEKATGFRRVIALCHCLELMAANPEWTTVNTQELRINEDERISRIFQFTIDNFRDPITLQDVAEIACMSVPHFCSFFKRCTQKTYVDFLNTVRTGYACSLLTETQKPVLDICFESGYNTIANFHKQFLKTQKLTPLQYRKAFAPEVIRQGRNIGIEA</sequence>
<keyword evidence="2 5" id="KW-0238">DNA-binding</keyword>
<dbReference type="OrthoDB" id="745435at2"/>
<dbReference type="InterPro" id="IPR009057">
    <property type="entry name" value="Homeodomain-like_sf"/>
</dbReference>
<dbReference type="Gene3D" id="1.10.10.60">
    <property type="entry name" value="Homeodomain-like"/>
    <property type="match status" value="2"/>
</dbReference>
<gene>
    <name evidence="5" type="ORF">SAMN04487894_112130</name>
</gene>
<keyword evidence="1" id="KW-0805">Transcription regulation</keyword>
<proteinExistence type="predicted"/>
<name>A0A1G6X4Q7_NIADE</name>
<dbReference type="EMBL" id="FMZO01000012">
    <property type="protein sequence ID" value="SDD73024.1"/>
    <property type="molecule type" value="Genomic_DNA"/>
</dbReference>
<dbReference type="GO" id="GO:0003700">
    <property type="term" value="F:DNA-binding transcription factor activity"/>
    <property type="evidence" value="ECO:0007669"/>
    <property type="project" value="InterPro"/>
</dbReference>
<feature type="domain" description="HTH araC/xylS-type" evidence="4">
    <location>
        <begin position="177"/>
        <end position="275"/>
    </location>
</feature>
<dbReference type="GO" id="GO:0043565">
    <property type="term" value="F:sequence-specific DNA binding"/>
    <property type="evidence" value="ECO:0007669"/>
    <property type="project" value="InterPro"/>
</dbReference>
<keyword evidence="3" id="KW-0804">Transcription</keyword>
<evidence type="ECO:0000313" key="5">
    <source>
        <dbReference type="EMBL" id="SDD73024.1"/>
    </source>
</evidence>
<protein>
    <submittedName>
        <fullName evidence="5">AraC-type DNA-binding protein</fullName>
    </submittedName>
</protein>
<dbReference type="PANTHER" id="PTHR43280:SF27">
    <property type="entry name" value="TRANSCRIPTIONAL REGULATOR MTLR"/>
    <property type="match status" value="1"/>
</dbReference>
<dbReference type="STRING" id="1285928.SAMN04487894_112130"/>
<dbReference type="Pfam" id="PF12833">
    <property type="entry name" value="HTH_18"/>
    <property type="match status" value="1"/>
</dbReference>
<evidence type="ECO:0000256" key="1">
    <source>
        <dbReference type="ARBA" id="ARBA00023015"/>
    </source>
</evidence>
<dbReference type="InterPro" id="IPR014710">
    <property type="entry name" value="RmlC-like_jellyroll"/>
</dbReference>
<organism evidence="5 6">
    <name type="scientific">Niabella drilacis (strain DSM 25811 / CCM 8410 / CCUG 62505 / LMG 26954 / E90)</name>
    <dbReference type="NCBI Taxonomy" id="1285928"/>
    <lineage>
        <taxon>Bacteria</taxon>
        <taxon>Pseudomonadati</taxon>
        <taxon>Bacteroidota</taxon>
        <taxon>Chitinophagia</taxon>
        <taxon>Chitinophagales</taxon>
        <taxon>Chitinophagaceae</taxon>
        <taxon>Niabella</taxon>
    </lineage>
</organism>